<reference evidence="1 2" key="1">
    <citation type="submission" date="2019-03" db="EMBL/GenBank/DDBJ databases">
        <title>Genomic Encyclopedia of Type Strains, Phase IV (KMG-IV): sequencing the most valuable type-strain genomes for metagenomic binning, comparative biology and taxonomic classification.</title>
        <authorList>
            <person name="Goeker M."/>
        </authorList>
    </citation>
    <scope>NUCLEOTIDE SEQUENCE [LARGE SCALE GENOMIC DNA]</scope>
    <source>
        <strain evidence="1 2">DSM 21100</strain>
    </source>
</reference>
<dbReference type="AlphaFoldDB" id="A0A4R3KMK2"/>
<organism evidence="1 2">
    <name type="scientific">Anseongella ginsenosidimutans</name>
    <dbReference type="NCBI Taxonomy" id="496056"/>
    <lineage>
        <taxon>Bacteria</taxon>
        <taxon>Pseudomonadati</taxon>
        <taxon>Bacteroidota</taxon>
        <taxon>Sphingobacteriia</taxon>
        <taxon>Sphingobacteriales</taxon>
        <taxon>Sphingobacteriaceae</taxon>
        <taxon>Anseongella</taxon>
    </lineage>
</organism>
<sequence>MVRIIQFAFNYQNHEIYHSILFMFSSGNVVVICFQLSESRDLPQFISGKLNIHYGCDLLSIIRITRFTTVFVGDNIGVTVL</sequence>
<gene>
    <name evidence="1" type="ORF">EDD80_112120</name>
</gene>
<accession>A0A4R3KMK2</accession>
<name>A0A4R3KMK2_9SPHI</name>
<protein>
    <submittedName>
        <fullName evidence="1">Uncharacterized protein</fullName>
    </submittedName>
</protein>
<dbReference type="EMBL" id="SMAD01000012">
    <property type="protein sequence ID" value="TCS85545.1"/>
    <property type="molecule type" value="Genomic_DNA"/>
</dbReference>
<evidence type="ECO:0000313" key="1">
    <source>
        <dbReference type="EMBL" id="TCS85545.1"/>
    </source>
</evidence>
<keyword evidence="2" id="KW-1185">Reference proteome</keyword>
<comment type="caution">
    <text evidence="1">The sequence shown here is derived from an EMBL/GenBank/DDBJ whole genome shotgun (WGS) entry which is preliminary data.</text>
</comment>
<evidence type="ECO:0000313" key="2">
    <source>
        <dbReference type="Proteomes" id="UP000295807"/>
    </source>
</evidence>
<dbReference type="Proteomes" id="UP000295807">
    <property type="component" value="Unassembled WGS sequence"/>
</dbReference>
<proteinExistence type="predicted"/>